<dbReference type="InterPro" id="IPR051782">
    <property type="entry name" value="ABC_Transporter_VariousFunc"/>
</dbReference>
<dbReference type="InterPro" id="IPR017871">
    <property type="entry name" value="ABC_transporter-like_CS"/>
</dbReference>
<reference evidence="5 6" key="1">
    <citation type="submission" date="2012-01" db="EMBL/GenBank/DDBJ databases">
        <title>Improved High-Quality Draft sequence of Saccharomonospora xinjiangensis XJ-54.</title>
        <authorList>
            <consortium name="US DOE Joint Genome Institute"/>
            <person name="Lucas S."/>
            <person name="Han J."/>
            <person name="Lapidus A."/>
            <person name="Cheng J.-F."/>
            <person name="Goodwin L."/>
            <person name="Pitluck S."/>
            <person name="Peters L."/>
            <person name="Mikhailova N."/>
            <person name="Teshima H."/>
            <person name="Detter J.C."/>
            <person name="Han C."/>
            <person name="Tapia R."/>
            <person name="Land M."/>
            <person name="Hauser L."/>
            <person name="Kyrpides N."/>
            <person name="Ivanova N."/>
            <person name="Pagani I."/>
            <person name="Brambilla E.-M."/>
            <person name="Klenk H.-P."/>
            <person name="Woyke T."/>
        </authorList>
    </citation>
    <scope>NUCLEOTIDE SEQUENCE [LARGE SCALE GENOMIC DNA]</scope>
    <source>
        <strain evidence="5 6">XJ-54</strain>
    </source>
</reference>
<dbReference type="PANTHER" id="PTHR42939">
    <property type="entry name" value="ABC TRANSPORTER ATP-BINDING PROTEIN ALBC-RELATED"/>
    <property type="match status" value="1"/>
</dbReference>
<keyword evidence="1" id="KW-0813">Transport</keyword>
<dbReference type="Gene3D" id="3.40.50.300">
    <property type="entry name" value="P-loop containing nucleotide triphosphate hydrolases"/>
    <property type="match status" value="1"/>
</dbReference>
<dbReference type="PROSITE" id="PS50893">
    <property type="entry name" value="ABC_TRANSPORTER_2"/>
    <property type="match status" value="1"/>
</dbReference>
<feature type="domain" description="ABC transporter" evidence="4">
    <location>
        <begin position="2"/>
        <end position="221"/>
    </location>
</feature>
<dbReference type="InterPro" id="IPR027417">
    <property type="entry name" value="P-loop_NTPase"/>
</dbReference>
<gene>
    <name evidence="5" type="ORF">SacxiDRAFT_2029</name>
</gene>
<dbReference type="HOGENOM" id="CLU_000604_1_15_11"/>
<dbReference type="PANTHER" id="PTHR42939:SF1">
    <property type="entry name" value="ABC TRANSPORTER ATP-BINDING PROTEIN ALBC-RELATED"/>
    <property type="match status" value="1"/>
</dbReference>
<dbReference type="eggNOG" id="COG4152">
    <property type="taxonomic scope" value="Bacteria"/>
</dbReference>
<protein>
    <submittedName>
        <fullName evidence="5">ABC-type multidrug transport system, ATPase component</fullName>
    </submittedName>
</protein>
<dbReference type="Pfam" id="PF00005">
    <property type="entry name" value="ABC_tran"/>
    <property type="match status" value="1"/>
</dbReference>
<evidence type="ECO:0000313" key="5">
    <source>
        <dbReference type="EMBL" id="EID54264.1"/>
    </source>
</evidence>
<proteinExistence type="predicted"/>
<dbReference type="PROSITE" id="PS00211">
    <property type="entry name" value="ABC_TRANSPORTER_1"/>
    <property type="match status" value="1"/>
</dbReference>
<dbReference type="EMBL" id="JH636049">
    <property type="protein sequence ID" value="EID54264.1"/>
    <property type="molecule type" value="Genomic_DNA"/>
</dbReference>
<evidence type="ECO:0000256" key="2">
    <source>
        <dbReference type="ARBA" id="ARBA00022741"/>
    </source>
</evidence>
<evidence type="ECO:0000313" key="6">
    <source>
        <dbReference type="Proteomes" id="UP000004691"/>
    </source>
</evidence>
<dbReference type="SUPFAM" id="SSF52540">
    <property type="entry name" value="P-loop containing nucleoside triphosphate hydrolases"/>
    <property type="match status" value="1"/>
</dbReference>
<organism evidence="5 6">
    <name type="scientific">Saccharomonospora xinjiangensis XJ-54</name>
    <dbReference type="NCBI Taxonomy" id="882086"/>
    <lineage>
        <taxon>Bacteria</taxon>
        <taxon>Bacillati</taxon>
        <taxon>Actinomycetota</taxon>
        <taxon>Actinomycetes</taxon>
        <taxon>Pseudonocardiales</taxon>
        <taxon>Pseudonocardiaceae</taxon>
        <taxon>Saccharomonospora</taxon>
    </lineage>
</organism>
<dbReference type="AlphaFoldDB" id="I0V2B1"/>
<evidence type="ECO:0000256" key="3">
    <source>
        <dbReference type="ARBA" id="ARBA00022840"/>
    </source>
</evidence>
<accession>I0V2B1</accession>
<dbReference type="STRING" id="882086.SacxiDRAFT_2029"/>
<keyword evidence="2" id="KW-0547">Nucleotide-binding</keyword>
<keyword evidence="3" id="KW-0067">ATP-binding</keyword>
<sequence>MRRLVAVSKQYSRGKIVLDDVNLDLPRGEVIGILGTNGSGKSTLLRLAAGVVRPSSGRVAGSWSVGYLPDRFPASFRLSALGYLEHMGRIGGLSTRVATRRAGELLDRLELVGGRTTPLRELSKGNAQKVGFAQALLADPDLLVLDEPFSGLDPSAHRLVTEVVTETRLRGAAVLITEHRRDRLTGLATRVFRLAEARLNPEEAVGERGDIGHARIVLTGSSLDEWRDADLVLSVAAEGSEQGSPLILTVSEAHCDAVLMRALRGGASVRRVERAITV</sequence>
<evidence type="ECO:0000256" key="1">
    <source>
        <dbReference type="ARBA" id="ARBA00022448"/>
    </source>
</evidence>
<dbReference type="Proteomes" id="UP000004691">
    <property type="component" value="Unassembled WGS sequence"/>
</dbReference>
<name>I0V2B1_9PSEU</name>
<keyword evidence="6" id="KW-1185">Reference proteome</keyword>
<dbReference type="GO" id="GO:0005524">
    <property type="term" value="F:ATP binding"/>
    <property type="evidence" value="ECO:0007669"/>
    <property type="project" value="UniProtKB-KW"/>
</dbReference>
<dbReference type="InterPro" id="IPR003593">
    <property type="entry name" value="AAA+_ATPase"/>
</dbReference>
<evidence type="ECO:0000259" key="4">
    <source>
        <dbReference type="PROSITE" id="PS50893"/>
    </source>
</evidence>
<dbReference type="InterPro" id="IPR003439">
    <property type="entry name" value="ABC_transporter-like_ATP-bd"/>
</dbReference>
<dbReference type="SMART" id="SM00382">
    <property type="entry name" value="AAA"/>
    <property type="match status" value="1"/>
</dbReference>
<dbReference type="GO" id="GO:0016887">
    <property type="term" value="F:ATP hydrolysis activity"/>
    <property type="evidence" value="ECO:0007669"/>
    <property type="project" value="InterPro"/>
</dbReference>